<reference evidence="5" key="1">
    <citation type="submission" date="2013-08" db="EMBL/GenBank/DDBJ databases">
        <authorList>
            <person name="Mendez C."/>
            <person name="Richter M."/>
            <person name="Ferrer M."/>
            <person name="Sanchez J."/>
        </authorList>
    </citation>
    <scope>NUCLEOTIDE SEQUENCE</scope>
</reference>
<dbReference type="SUPFAM" id="SSF55447">
    <property type="entry name" value="CO dehydrogenase flavoprotein C-terminal domain-like"/>
    <property type="match status" value="1"/>
</dbReference>
<sequence length="110" mass="11516">MGRTADDIAIVNGAATLCVEQGRITFARVVVGAVAPVPLRIAAAERHLLGREPTEEVITEAGRLAAMAVNPITDQRATAEHRRHLAGVCATRALRQAAGLAPHGAELEHA</sequence>
<reference evidence="5" key="2">
    <citation type="journal article" date="2014" name="ISME J.">
        <title>Microbial stratification in low pH oxic and suboxic macroscopic growths along an acid mine drainage.</title>
        <authorList>
            <person name="Mendez-Garcia C."/>
            <person name="Mesa V."/>
            <person name="Sprenger R.R."/>
            <person name="Richter M."/>
            <person name="Diez M.S."/>
            <person name="Solano J."/>
            <person name="Bargiela R."/>
            <person name="Golyshina O.V."/>
            <person name="Manteca A."/>
            <person name="Ramos J.L."/>
            <person name="Gallego J.R."/>
            <person name="Llorente I."/>
            <person name="Martins Dos Santos V.A."/>
            <person name="Jensen O.N."/>
            <person name="Pelaez A.I."/>
            <person name="Sanchez J."/>
            <person name="Ferrer M."/>
        </authorList>
    </citation>
    <scope>NUCLEOTIDE SEQUENCE</scope>
</reference>
<keyword evidence="2" id="KW-0274">FAD</keyword>
<proteinExistence type="predicted"/>
<dbReference type="PANTHER" id="PTHR42659:SF2">
    <property type="entry name" value="XANTHINE DEHYDROGENASE SUBUNIT C-RELATED"/>
    <property type="match status" value="1"/>
</dbReference>
<evidence type="ECO:0000256" key="3">
    <source>
        <dbReference type="ARBA" id="ARBA00023002"/>
    </source>
</evidence>
<keyword evidence="3" id="KW-0560">Oxidoreductase</keyword>
<protein>
    <submittedName>
        <fullName evidence="5">Molybdopterin dehydrogenase, FAD-binding protein</fullName>
    </submittedName>
</protein>
<name>T1AQK9_9ZZZZ</name>
<feature type="domain" description="CO dehydrogenase flavoprotein C-terminal" evidence="4">
    <location>
        <begin position="3"/>
        <end position="97"/>
    </location>
</feature>
<dbReference type="AlphaFoldDB" id="T1AQK9"/>
<dbReference type="PANTHER" id="PTHR42659">
    <property type="entry name" value="XANTHINE DEHYDROGENASE SUBUNIT C-RELATED"/>
    <property type="match status" value="1"/>
</dbReference>
<dbReference type="Gene3D" id="3.30.390.50">
    <property type="entry name" value="CO dehydrogenase flavoprotein, C-terminal domain"/>
    <property type="match status" value="1"/>
</dbReference>
<accession>T1AQK9</accession>
<comment type="caution">
    <text evidence="5">The sequence shown here is derived from an EMBL/GenBank/DDBJ whole genome shotgun (WGS) entry which is preliminary data.</text>
</comment>
<dbReference type="InterPro" id="IPR051312">
    <property type="entry name" value="Diverse_Substr_Oxidored"/>
</dbReference>
<dbReference type="SMART" id="SM01092">
    <property type="entry name" value="CO_deh_flav_C"/>
    <property type="match status" value="1"/>
</dbReference>
<evidence type="ECO:0000313" key="5">
    <source>
        <dbReference type="EMBL" id="EQD59632.1"/>
    </source>
</evidence>
<gene>
    <name evidence="5" type="ORF">B1B_08123</name>
</gene>
<dbReference type="InterPro" id="IPR036683">
    <property type="entry name" value="CO_DH_flav_C_dom_sf"/>
</dbReference>
<evidence type="ECO:0000259" key="4">
    <source>
        <dbReference type="SMART" id="SM01092"/>
    </source>
</evidence>
<evidence type="ECO:0000256" key="1">
    <source>
        <dbReference type="ARBA" id="ARBA00022630"/>
    </source>
</evidence>
<organism evidence="5">
    <name type="scientific">mine drainage metagenome</name>
    <dbReference type="NCBI Taxonomy" id="410659"/>
    <lineage>
        <taxon>unclassified sequences</taxon>
        <taxon>metagenomes</taxon>
        <taxon>ecological metagenomes</taxon>
    </lineage>
</organism>
<keyword evidence="1" id="KW-0285">Flavoprotein</keyword>
<evidence type="ECO:0000256" key="2">
    <source>
        <dbReference type="ARBA" id="ARBA00022827"/>
    </source>
</evidence>
<dbReference type="InterPro" id="IPR005107">
    <property type="entry name" value="CO_DH_flav_C"/>
</dbReference>
<dbReference type="GO" id="GO:0016491">
    <property type="term" value="F:oxidoreductase activity"/>
    <property type="evidence" value="ECO:0007669"/>
    <property type="project" value="UniProtKB-KW"/>
</dbReference>
<dbReference type="Pfam" id="PF03450">
    <property type="entry name" value="CO_deh_flav_C"/>
    <property type="match status" value="1"/>
</dbReference>
<dbReference type="EMBL" id="AUZY01005261">
    <property type="protein sequence ID" value="EQD59632.1"/>
    <property type="molecule type" value="Genomic_DNA"/>
</dbReference>